<feature type="domain" description="Soluble ligand binding" evidence="4">
    <location>
        <begin position="115"/>
        <end position="166"/>
    </location>
</feature>
<dbReference type="Pfam" id="PF10531">
    <property type="entry name" value="SLBB"/>
    <property type="match status" value="1"/>
</dbReference>
<reference evidence="5 6" key="1">
    <citation type="submission" date="2019-11" db="EMBL/GenBank/DDBJ databases">
        <title>The genome sequence of Methylocystis heyeri.</title>
        <authorList>
            <person name="Oshkin I.Y."/>
            <person name="Miroshnikov K."/>
            <person name="Dedysh S.N."/>
        </authorList>
    </citation>
    <scope>NUCLEOTIDE SEQUENCE [LARGE SCALE GENOMIC DNA]</scope>
    <source>
        <strain evidence="5 6">H2</strain>
    </source>
</reference>
<feature type="chain" id="PRO_5025412309" evidence="2">
    <location>
        <begin position="22"/>
        <end position="188"/>
    </location>
</feature>
<accession>A0A6B8KCJ2</accession>
<evidence type="ECO:0000256" key="1">
    <source>
        <dbReference type="ARBA" id="ARBA00022729"/>
    </source>
</evidence>
<feature type="signal peptide" evidence="2">
    <location>
        <begin position="1"/>
        <end position="21"/>
    </location>
</feature>
<dbReference type="OrthoDB" id="197007at2"/>
<dbReference type="PANTHER" id="PTHR33619">
    <property type="entry name" value="POLYSACCHARIDE EXPORT PROTEIN GFCE-RELATED"/>
    <property type="match status" value="1"/>
</dbReference>
<dbReference type="Pfam" id="PF02563">
    <property type="entry name" value="Poly_export"/>
    <property type="match status" value="1"/>
</dbReference>
<evidence type="ECO:0000259" key="3">
    <source>
        <dbReference type="Pfam" id="PF02563"/>
    </source>
</evidence>
<dbReference type="EMBL" id="CP046052">
    <property type="protein sequence ID" value="QGM44811.1"/>
    <property type="molecule type" value="Genomic_DNA"/>
</dbReference>
<dbReference type="RefSeq" id="WP_136495107.1">
    <property type="nucleotide sequence ID" value="NZ_CP046052.1"/>
</dbReference>
<dbReference type="InterPro" id="IPR019554">
    <property type="entry name" value="Soluble_ligand-bd"/>
</dbReference>
<dbReference type="PROSITE" id="PS51257">
    <property type="entry name" value="PROKAR_LIPOPROTEIN"/>
    <property type="match status" value="1"/>
</dbReference>
<keyword evidence="6" id="KW-1185">Reference proteome</keyword>
<evidence type="ECO:0000313" key="6">
    <source>
        <dbReference type="Proteomes" id="UP000309061"/>
    </source>
</evidence>
<keyword evidence="1 2" id="KW-0732">Signal</keyword>
<dbReference type="InterPro" id="IPR049712">
    <property type="entry name" value="Poly_export"/>
</dbReference>
<feature type="domain" description="Polysaccharide export protein N-terminal" evidence="3">
    <location>
        <begin position="36"/>
        <end position="109"/>
    </location>
</feature>
<dbReference type="Proteomes" id="UP000309061">
    <property type="component" value="Chromosome"/>
</dbReference>
<evidence type="ECO:0000313" key="5">
    <source>
        <dbReference type="EMBL" id="QGM44811.1"/>
    </source>
</evidence>
<dbReference type="InterPro" id="IPR003715">
    <property type="entry name" value="Poly_export_N"/>
</dbReference>
<name>A0A6B8KCJ2_9HYPH</name>
<evidence type="ECO:0000256" key="2">
    <source>
        <dbReference type="SAM" id="SignalP"/>
    </source>
</evidence>
<dbReference type="AlphaFoldDB" id="A0A6B8KCJ2"/>
<evidence type="ECO:0000259" key="4">
    <source>
        <dbReference type="Pfam" id="PF10531"/>
    </source>
</evidence>
<sequence length="188" mass="20211">MTRFAALLFCALAPAFLSGCAAPGDYRPELLATWPEKGYALGAGDRLRIIVFGQDSLSNSYTVDGSGHISMPLIGPVLVNNRTTATVEREVAERLRAGYVRDPRVSVEVEAYRPFFVLGEVTAAGQFPYVEGMTARTAIAIAGGFSPRGYQGEVDITRVIDGAAVTGRVPLDTLVRPGDTVTVRERIF</sequence>
<proteinExistence type="predicted"/>
<dbReference type="KEGG" id="mhey:H2LOC_003405"/>
<dbReference type="Gene3D" id="3.30.1950.10">
    <property type="entry name" value="wza like domain"/>
    <property type="match status" value="1"/>
</dbReference>
<organism evidence="5 6">
    <name type="scientific">Methylocystis heyeri</name>
    <dbReference type="NCBI Taxonomy" id="391905"/>
    <lineage>
        <taxon>Bacteria</taxon>
        <taxon>Pseudomonadati</taxon>
        <taxon>Pseudomonadota</taxon>
        <taxon>Alphaproteobacteria</taxon>
        <taxon>Hyphomicrobiales</taxon>
        <taxon>Methylocystaceae</taxon>
        <taxon>Methylocystis</taxon>
    </lineage>
</organism>
<protein>
    <submittedName>
        <fullName evidence="5">Polysaccharide export protein</fullName>
    </submittedName>
</protein>
<gene>
    <name evidence="5" type="ORF">H2LOC_003405</name>
</gene>
<dbReference type="PANTHER" id="PTHR33619:SF3">
    <property type="entry name" value="POLYSACCHARIDE EXPORT PROTEIN GFCE-RELATED"/>
    <property type="match status" value="1"/>
</dbReference>
<dbReference type="GO" id="GO:0015159">
    <property type="term" value="F:polysaccharide transmembrane transporter activity"/>
    <property type="evidence" value="ECO:0007669"/>
    <property type="project" value="InterPro"/>
</dbReference>